<dbReference type="InterPro" id="IPR007420">
    <property type="entry name" value="DUF465"/>
</dbReference>
<proteinExistence type="predicted"/>
<name>A0A7C5X2J1_9AQUI</name>
<organism evidence="1">
    <name type="scientific">Thermocrinis ruber</name>
    <dbReference type="NCBI Taxonomy" id="75906"/>
    <lineage>
        <taxon>Bacteria</taxon>
        <taxon>Pseudomonadati</taxon>
        <taxon>Aquificota</taxon>
        <taxon>Aquificia</taxon>
        <taxon>Aquificales</taxon>
        <taxon>Aquificaceae</taxon>
        <taxon>Thermocrinis</taxon>
    </lineage>
</organism>
<dbReference type="Gene3D" id="6.10.280.50">
    <property type="match status" value="1"/>
</dbReference>
<evidence type="ECO:0000313" key="1">
    <source>
        <dbReference type="EMBL" id="HHO73116.1"/>
    </source>
</evidence>
<accession>A0A7C5X2J1</accession>
<protein>
    <submittedName>
        <fullName evidence="1">DUF465 domain-containing protein</fullName>
    </submittedName>
</protein>
<dbReference type="AlphaFoldDB" id="A0A7C5X2J1"/>
<reference evidence="1" key="1">
    <citation type="journal article" date="2020" name="mSystems">
        <title>Genome- and Community-Level Interaction Insights into Carbon Utilization and Element Cycling Functions of Hydrothermarchaeota in Hydrothermal Sediment.</title>
        <authorList>
            <person name="Zhou Z."/>
            <person name="Liu Y."/>
            <person name="Xu W."/>
            <person name="Pan J."/>
            <person name="Luo Z.H."/>
            <person name="Li M."/>
        </authorList>
    </citation>
    <scope>NUCLEOTIDE SEQUENCE [LARGE SCALE GENOMIC DNA]</scope>
    <source>
        <strain evidence="1">SpSt-114</strain>
    </source>
</reference>
<dbReference type="Pfam" id="PF04325">
    <property type="entry name" value="DUF465"/>
    <property type="match status" value="1"/>
</dbReference>
<dbReference type="EMBL" id="DSAC01000007">
    <property type="protein sequence ID" value="HHO73116.1"/>
    <property type="molecule type" value="Genomic_DNA"/>
</dbReference>
<comment type="caution">
    <text evidence="1">The sequence shown here is derived from an EMBL/GenBank/DDBJ whole genome shotgun (WGS) entry which is preliminary data.</text>
</comment>
<sequence length="75" mass="9523">MTREEIIQKLLQEDKEFRYHYEKHEELDKQIDKLEKHHPMTHDLEMELEKLKKERLYHRDMMELKIQEFLNSQKV</sequence>
<dbReference type="InterPro" id="IPR038444">
    <property type="entry name" value="DUF465_sf"/>
</dbReference>
<gene>
    <name evidence="1" type="ORF">ENN04_00535</name>
</gene>